<dbReference type="InterPro" id="IPR041664">
    <property type="entry name" value="AAA_16"/>
</dbReference>
<name>A0A4V1CW60_9ACTN</name>
<evidence type="ECO:0000313" key="7">
    <source>
        <dbReference type="Proteomes" id="UP000297025"/>
    </source>
</evidence>
<reference evidence="5" key="2">
    <citation type="journal article" date="2014" name="Int. J. Syst. Evol. Microbiol.">
        <title>Complete genome of a new Firmicutes species belonging to the dominant human colonic microbiota ('Ruminococcus bicirculans') reveals two chromosomes and a selective capacity to utilize plant glucans.</title>
        <authorList>
            <consortium name="NISC Comparative Sequencing Program"/>
            <person name="Wegmann U."/>
            <person name="Louis P."/>
            <person name="Goesmann A."/>
            <person name="Henrissat B."/>
            <person name="Duncan S.H."/>
            <person name="Flint H.J."/>
        </authorList>
    </citation>
    <scope>NUCLEOTIDE SEQUENCE</scope>
    <source>
        <strain evidence="5">CCM 7403</strain>
    </source>
</reference>
<dbReference type="PROSITE" id="PS51007">
    <property type="entry name" value="CYTC"/>
    <property type="match status" value="1"/>
</dbReference>
<proteinExistence type="predicted"/>
<feature type="domain" description="Cytochrome c" evidence="4">
    <location>
        <begin position="166"/>
        <end position="266"/>
    </location>
</feature>
<protein>
    <submittedName>
        <fullName evidence="6">ATP-binding protein</fullName>
    </submittedName>
    <submittedName>
        <fullName evidence="5">ATPase</fullName>
    </submittedName>
</protein>
<dbReference type="GO" id="GO:0009055">
    <property type="term" value="F:electron transfer activity"/>
    <property type="evidence" value="ECO:0007669"/>
    <property type="project" value="InterPro"/>
</dbReference>
<dbReference type="AlphaFoldDB" id="A0A4V1CW60"/>
<evidence type="ECO:0000256" key="2">
    <source>
        <dbReference type="ARBA" id="ARBA00023004"/>
    </source>
</evidence>
<dbReference type="GO" id="GO:0020037">
    <property type="term" value="F:heme binding"/>
    <property type="evidence" value="ECO:0007669"/>
    <property type="project" value="InterPro"/>
</dbReference>
<dbReference type="PANTHER" id="PTHR34301">
    <property type="entry name" value="DNA-BINDING PROTEIN-RELATED"/>
    <property type="match status" value="1"/>
</dbReference>
<evidence type="ECO:0000313" key="6">
    <source>
        <dbReference type="EMBL" id="QCC76137.1"/>
    </source>
</evidence>
<evidence type="ECO:0000256" key="3">
    <source>
        <dbReference type="PROSITE-ProRule" id="PRU00433"/>
    </source>
</evidence>
<dbReference type="PANTHER" id="PTHR34301:SF8">
    <property type="entry name" value="ATPASE DOMAIN-CONTAINING PROTEIN"/>
    <property type="match status" value="1"/>
</dbReference>
<dbReference type="GO" id="GO:0005524">
    <property type="term" value="F:ATP binding"/>
    <property type="evidence" value="ECO:0007669"/>
    <property type="project" value="UniProtKB-KW"/>
</dbReference>
<dbReference type="InterPro" id="IPR009056">
    <property type="entry name" value="Cyt_c-like_dom"/>
</dbReference>
<dbReference type="Proteomes" id="UP000630594">
    <property type="component" value="Unassembled WGS sequence"/>
</dbReference>
<keyword evidence="6" id="KW-0067">ATP-binding</keyword>
<evidence type="ECO:0000259" key="4">
    <source>
        <dbReference type="PROSITE" id="PS51007"/>
    </source>
</evidence>
<reference evidence="6 7" key="1">
    <citation type="journal article" date="2008" name="Int. J. Syst. Evol. Microbiol.">
        <title>Nocardioides daphniae sp. nov., isolated from Daphnia cucullata (Crustacea: Cladocera).</title>
        <authorList>
            <person name="Toth E.M."/>
            <person name="Keki Z."/>
            <person name="Homonnay Z.G."/>
            <person name="Borsodi A.K."/>
            <person name="Marialigeti K."/>
            <person name="Schumann P."/>
        </authorList>
    </citation>
    <scope>NUCLEOTIDE SEQUENCE [LARGE SCALE GENOMIC DNA]</scope>
    <source>
        <strain evidence="6 7">JCM 16608</strain>
    </source>
</reference>
<dbReference type="Proteomes" id="UP000297025">
    <property type="component" value="Chromosome"/>
</dbReference>
<dbReference type="RefSeq" id="WP_135831186.1">
    <property type="nucleotide sequence ID" value="NZ_BMCK01000001.1"/>
</dbReference>
<dbReference type="EMBL" id="CP038462">
    <property type="protein sequence ID" value="QCC76137.1"/>
    <property type="molecule type" value="Genomic_DNA"/>
</dbReference>
<keyword evidence="8" id="KW-1185">Reference proteome</keyword>
<keyword evidence="6" id="KW-0547">Nucleotide-binding</keyword>
<evidence type="ECO:0000313" key="8">
    <source>
        <dbReference type="Proteomes" id="UP000630594"/>
    </source>
</evidence>
<evidence type="ECO:0000256" key="1">
    <source>
        <dbReference type="ARBA" id="ARBA00022723"/>
    </source>
</evidence>
<reference evidence="6" key="4">
    <citation type="submission" date="2019-03" db="EMBL/GenBank/DDBJ databases">
        <authorList>
            <person name="Huang Y."/>
        </authorList>
    </citation>
    <scope>NUCLEOTIDE SEQUENCE</scope>
    <source>
        <strain evidence="6">JCM 16608</strain>
    </source>
</reference>
<keyword evidence="2 3" id="KW-0408">Iron</keyword>
<keyword evidence="1 3" id="KW-0479">Metal-binding</keyword>
<dbReference type="SUPFAM" id="SSF52540">
    <property type="entry name" value="P-loop containing nucleoside triphosphate hydrolases"/>
    <property type="match status" value="1"/>
</dbReference>
<dbReference type="GO" id="GO:0046872">
    <property type="term" value="F:metal ion binding"/>
    <property type="evidence" value="ECO:0007669"/>
    <property type="project" value="UniProtKB-KW"/>
</dbReference>
<dbReference type="Gene3D" id="3.40.50.300">
    <property type="entry name" value="P-loop containing nucleotide triphosphate hydrolases"/>
    <property type="match status" value="1"/>
</dbReference>
<reference evidence="5" key="5">
    <citation type="submission" date="2024-05" db="EMBL/GenBank/DDBJ databases">
        <authorList>
            <person name="Sun Q."/>
            <person name="Sedlacek I."/>
        </authorList>
    </citation>
    <scope>NUCLEOTIDE SEQUENCE</scope>
    <source>
        <strain evidence="5">CCM 7403</strain>
    </source>
</reference>
<evidence type="ECO:0000313" key="5">
    <source>
        <dbReference type="EMBL" id="GGD09747.1"/>
    </source>
</evidence>
<sequence length="404" mass="43298">MDPIRNPYAPGAGQRPPELAGRDAQLAAFDVVLERVAKGRPERSIVLTGLRGVGKTVLLNALRSAAVRKRWGTGKLEARPDQGLRRPLSSALHQAVRELGHPQVEETDHVLGVIRSFAQRDAGSGAKLRDQWSPGIDAPAVRGRADSGDVEIDLVELFTDVGGLAQDVGKGVAIFIDEMQDLGPDDVSALCAACHEMSQSRLPVIVVGAGLPHLPAVLSASKSYSERLFSYQRIDRLTREGTDAALSLPAEDEDACYTVEALDALHAATGGYPYFIQAYGKAVWDRAPRSPITIDDVVVASPEAEAELAVGFFGSRYERATPGERDYLRAMSDAAVAIAERGDEEVDDIGSVPTADVAAILGKKPQSLSPARDALLKKGLIYSSERGKIAFTVPHFGKYLRTQA</sequence>
<reference evidence="8" key="3">
    <citation type="journal article" date="2019" name="Int. J. Syst. Evol. Microbiol.">
        <title>The Global Catalogue of Microorganisms (GCM) 10K type strain sequencing project: providing services to taxonomists for standard genome sequencing and annotation.</title>
        <authorList>
            <consortium name="The Broad Institute Genomics Platform"/>
            <consortium name="The Broad Institute Genome Sequencing Center for Infectious Disease"/>
            <person name="Wu L."/>
            <person name="Ma J."/>
        </authorList>
    </citation>
    <scope>NUCLEOTIDE SEQUENCE [LARGE SCALE GENOMIC DNA]</scope>
    <source>
        <strain evidence="8">CCM 7403</strain>
    </source>
</reference>
<dbReference type="KEGG" id="ndp:E2C04_01060"/>
<accession>A0A4V1CW60</accession>
<dbReference type="Pfam" id="PF13191">
    <property type="entry name" value="AAA_16"/>
    <property type="match status" value="1"/>
</dbReference>
<organism evidence="6 7">
    <name type="scientific">Nocardioides daphniae</name>
    <dbReference type="NCBI Taxonomy" id="402297"/>
    <lineage>
        <taxon>Bacteria</taxon>
        <taxon>Bacillati</taxon>
        <taxon>Actinomycetota</taxon>
        <taxon>Actinomycetes</taxon>
        <taxon>Propionibacteriales</taxon>
        <taxon>Nocardioidaceae</taxon>
        <taxon>Nocardioides</taxon>
    </lineage>
</organism>
<gene>
    <name evidence="6" type="ORF">E2C04_01060</name>
    <name evidence="5" type="ORF">GCM10007231_05750</name>
</gene>
<dbReference type="EMBL" id="BMCK01000001">
    <property type="protein sequence ID" value="GGD09747.1"/>
    <property type="molecule type" value="Genomic_DNA"/>
</dbReference>
<dbReference type="OrthoDB" id="2020141at2"/>
<keyword evidence="3" id="KW-0349">Heme</keyword>
<dbReference type="InterPro" id="IPR027417">
    <property type="entry name" value="P-loop_NTPase"/>
</dbReference>